<name>A0ABD1R9S3_9LAMI</name>
<protein>
    <submittedName>
        <fullName evidence="2">1-deoxy-d-xylulose-5-phosphate synthase</fullName>
    </submittedName>
</protein>
<dbReference type="AlphaFoldDB" id="A0ABD1R9S3"/>
<feature type="domain" description="Transketolase C-terminal" evidence="1">
    <location>
        <begin position="121"/>
        <end position="158"/>
    </location>
</feature>
<comment type="caution">
    <text evidence="2">The sequence shown here is derived from an EMBL/GenBank/DDBJ whole genome shotgun (WGS) entry which is preliminary data.</text>
</comment>
<sequence length="185" mass="20718">MTFSCFGCFQLKNPKTRMKLKTRCFLFPNCKIHQLPVNHLPSSPSEPSPVISQLPVNHLRHLPTTADVCKGVPRSAPAFQDLLTVLQHLLRRPVKILRRSHSSNIVLLCNFPCWASVRQIGKGKILTEGKDIALLGYGSMVQNCLRAHSLLSKLGLDASDAKSDFFDAHFVGLFGMYEFVPYQNV</sequence>
<accession>A0ABD1R9S3</accession>
<dbReference type="SUPFAM" id="SSF52922">
    <property type="entry name" value="TK C-terminal domain-like"/>
    <property type="match status" value="1"/>
</dbReference>
<proteinExistence type="predicted"/>
<reference evidence="3" key="1">
    <citation type="submission" date="2024-07" db="EMBL/GenBank/DDBJ databases">
        <title>Two chromosome-level genome assemblies of Korean endemic species Abeliophyllum distichum and Forsythia ovata (Oleaceae).</title>
        <authorList>
            <person name="Jang H."/>
        </authorList>
    </citation>
    <scope>NUCLEOTIDE SEQUENCE [LARGE SCALE GENOMIC DNA]</scope>
</reference>
<dbReference type="Gene3D" id="3.40.50.920">
    <property type="match status" value="1"/>
</dbReference>
<dbReference type="EMBL" id="JBFOLK010000009">
    <property type="protein sequence ID" value="KAL2485179.1"/>
    <property type="molecule type" value="Genomic_DNA"/>
</dbReference>
<evidence type="ECO:0000259" key="1">
    <source>
        <dbReference type="Pfam" id="PF02780"/>
    </source>
</evidence>
<evidence type="ECO:0000313" key="3">
    <source>
        <dbReference type="Proteomes" id="UP001604336"/>
    </source>
</evidence>
<dbReference type="Proteomes" id="UP001604336">
    <property type="component" value="Unassembled WGS sequence"/>
</dbReference>
<dbReference type="InterPro" id="IPR033248">
    <property type="entry name" value="Transketolase_C"/>
</dbReference>
<organism evidence="2 3">
    <name type="scientific">Abeliophyllum distichum</name>
    <dbReference type="NCBI Taxonomy" id="126358"/>
    <lineage>
        <taxon>Eukaryota</taxon>
        <taxon>Viridiplantae</taxon>
        <taxon>Streptophyta</taxon>
        <taxon>Embryophyta</taxon>
        <taxon>Tracheophyta</taxon>
        <taxon>Spermatophyta</taxon>
        <taxon>Magnoliopsida</taxon>
        <taxon>eudicotyledons</taxon>
        <taxon>Gunneridae</taxon>
        <taxon>Pentapetalae</taxon>
        <taxon>asterids</taxon>
        <taxon>lamiids</taxon>
        <taxon>Lamiales</taxon>
        <taxon>Oleaceae</taxon>
        <taxon>Forsythieae</taxon>
        <taxon>Abeliophyllum</taxon>
    </lineage>
</organism>
<gene>
    <name evidence="2" type="ORF">Adt_29935</name>
</gene>
<evidence type="ECO:0000313" key="2">
    <source>
        <dbReference type="EMBL" id="KAL2485179.1"/>
    </source>
</evidence>
<keyword evidence="3" id="KW-1185">Reference proteome</keyword>
<dbReference type="InterPro" id="IPR009014">
    <property type="entry name" value="Transketo_C/PFOR_II"/>
</dbReference>
<dbReference type="Pfam" id="PF02780">
    <property type="entry name" value="Transketolase_C"/>
    <property type="match status" value="1"/>
</dbReference>